<dbReference type="AlphaFoldDB" id="A0A1S2L754"/>
<organism evidence="2 3">
    <name type="scientific">Anaerobacillus arseniciselenatis</name>
    <dbReference type="NCBI Taxonomy" id="85682"/>
    <lineage>
        <taxon>Bacteria</taxon>
        <taxon>Bacillati</taxon>
        <taxon>Bacillota</taxon>
        <taxon>Bacilli</taxon>
        <taxon>Bacillales</taxon>
        <taxon>Bacillaceae</taxon>
        <taxon>Anaerobacillus</taxon>
    </lineage>
</organism>
<keyword evidence="1" id="KW-0732">Signal</keyword>
<evidence type="ECO:0000256" key="1">
    <source>
        <dbReference type="SAM" id="SignalP"/>
    </source>
</evidence>
<accession>A0A1S2L754</accession>
<feature type="signal peptide" evidence="1">
    <location>
        <begin position="1"/>
        <end position="21"/>
    </location>
</feature>
<keyword evidence="3" id="KW-1185">Reference proteome</keyword>
<feature type="chain" id="PRO_5039685115" evidence="1">
    <location>
        <begin position="22"/>
        <end position="154"/>
    </location>
</feature>
<gene>
    <name evidence="2" type="ORF">BKP35_18050</name>
</gene>
<protein>
    <submittedName>
        <fullName evidence="2">Uncharacterized protein</fullName>
    </submittedName>
</protein>
<reference evidence="2 3" key="1">
    <citation type="submission" date="2016-10" db="EMBL/GenBank/DDBJ databases">
        <title>Draft genome sequences of four alkaliphilic bacteria belonging to the Anaerobacillus genus.</title>
        <authorList>
            <person name="Bassil N.M."/>
            <person name="Lloyd J.R."/>
        </authorList>
    </citation>
    <scope>NUCLEOTIDE SEQUENCE [LARGE SCALE GENOMIC DNA]</scope>
    <source>
        <strain evidence="2 3">DSM 15340</strain>
    </source>
</reference>
<dbReference type="RefSeq" id="WP_071314781.1">
    <property type="nucleotide sequence ID" value="NZ_MLQQ01000056.1"/>
</dbReference>
<comment type="caution">
    <text evidence="2">The sequence shown here is derived from an EMBL/GenBank/DDBJ whole genome shotgun (WGS) entry which is preliminary data.</text>
</comment>
<dbReference type="EMBL" id="MLQQ01000056">
    <property type="protein sequence ID" value="OIJ08164.1"/>
    <property type="molecule type" value="Genomic_DNA"/>
</dbReference>
<dbReference type="Proteomes" id="UP000180098">
    <property type="component" value="Unassembled WGS sequence"/>
</dbReference>
<name>A0A1S2L754_9BACI</name>
<evidence type="ECO:0000313" key="2">
    <source>
        <dbReference type="EMBL" id="OIJ08164.1"/>
    </source>
</evidence>
<evidence type="ECO:0000313" key="3">
    <source>
        <dbReference type="Proteomes" id="UP000180098"/>
    </source>
</evidence>
<proteinExistence type="predicted"/>
<dbReference type="PROSITE" id="PS51257">
    <property type="entry name" value="PROKAR_LIPOPROTEIN"/>
    <property type="match status" value="1"/>
</dbReference>
<sequence length="154" mass="18419">MKKRILFALLALLTISILGCSEDEIVEELEVGAHIIFHHSDESYEKVNTARYSKEQGRDYKKVRFQHVRDKYDSEGNYIHTKIVEEFYENDLVFRTIEEERISYTVWEPQTLFIPNAEDVTEIGTDRLKYFELTEEEKNKVQERVQKLVDDYPY</sequence>